<dbReference type="PROSITE" id="PS51257">
    <property type="entry name" value="PROKAR_LIPOPROTEIN"/>
    <property type="match status" value="1"/>
</dbReference>
<feature type="transmembrane region" description="Helical" evidence="1">
    <location>
        <begin position="16"/>
        <end position="35"/>
    </location>
</feature>
<organism evidence="2 3">
    <name type="scientific">Caldicellulosiruptor saccharolyticus (strain ATCC 43494 / DSM 8903 / Tp8T 6331)</name>
    <dbReference type="NCBI Taxonomy" id="351627"/>
    <lineage>
        <taxon>Bacteria</taxon>
        <taxon>Bacillati</taxon>
        <taxon>Bacillota</taxon>
        <taxon>Bacillota incertae sedis</taxon>
        <taxon>Caldicellulosiruptorales</taxon>
        <taxon>Caldicellulosiruptoraceae</taxon>
        <taxon>Caldicellulosiruptor</taxon>
    </lineage>
</organism>
<reference evidence="2 3" key="1">
    <citation type="journal article" date="2008" name="Appl. Environ. Microbiol.">
        <title>Hydrogenomics of the extremely thermophilic bacterium Caldicellulosiruptor saccharolyticus.</title>
        <authorList>
            <person name="van de Werken H.J."/>
            <person name="Verhaart M.R."/>
            <person name="VanFossen A.L."/>
            <person name="Willquist K."/>
            <person name="Lewis D.L."/>
            <person name="Nichols J.D."/>
            <person name="Goorissen H.P."/>
            <person name="Mongodin E.F."/>
            <person name="Nelson K.E."/>
            <person name="van Niel E.W."/>
            <person name="Stams A.J."/>
            <person name="Ward D.E."/>
            <person name="de Vos W.M."/>
            <person name="van der Oost J."/>
            <person name="Kelly R.M."/>
            <person name="Kengen S.W."/>
        </authorList>
    </citation>
    <scope>NUCLEOTIDE SEQUENCE [LARGE SCALE GENOMIC DNA]</scope>
    <source>
        <strain evidence="3">ATCC 43494 / DSM 8903 / Tp8T 6331</strain>
    </source>
</reference>
<evidence type="ECO:0000256" key="1">
    <source>
        <dbReference type="SAM" id="Phobius"/>
    </source>
</evidence>
<keyword evidence="1" id="KW-0812">Transmembrane</keyword>
<dbReference type="AlphaFoldDB" id="A4XFW0"/>
<accession>A4XFW0</accession>
<sequence length="248" mass="28584">MFLRFLKYEIKRRKGITAYWVVLGCVAALFGSNYFDNQKTIMVMALFLSFLTTFIYTLVEYSSVFRSGHGYLIFGSPKLKGMHIVFGRMLIILLDILLYLVSFTIIEVFLNIVFRQAFQSFLIRDTASLLLKVFTSFRAFRAFLLFAALFLLSYLFIFMIITFSNTIFKRLNIWLSRLVTIVMVAVAPGILIYSVSNPFIDVLLFPQFEDYKALNGSYLFWTVSGIHILVIAVILLACAKVIDKHLNL</sequence>
<dbReference type="KEGG" id="csc:Csac_0143"/>
<dbReference type="HOGENOM" id="CLU_1118541_0_0_9"/>
<feature type="transmembrane region" description="Helical" evidence="1">
    <location>
        <begin position="90"/>
        <end position="114"/>
    </location>
</feature>
<dbReference type="EMBL" id="CP000679">
    <property type="protein sequence ID" value="ABP65795.2"/>
    <property type="molecule type" value="Genomic_DNA"/>
</dbReference>
<protein>
    <submittedName>
        <fullName evidence="2">Uncharacterized protein</fullName>
    </submittedName>
</protein>
<proteinExistence type="predicted"/>
<name>A4XFW0_CALS8</name>
<feature type="transmembrane region" description="Helical" evidence="1">
    <location>
        <begin position="218"/>
        <end position="242"/>
    </location>
</feature>
<keyword evidence="1" id="KW-1133">Transmembrane helix</keyword>
<dbReference type="Proteomes" id="UP000000256">
    <property type="component" value="Chromosome"/>
</dbReference>
<dbReference type="STRING" id="351627.Csac_0143"/>
<evidence type="ECO:0000313" key="2">
    <source>
        <dbReference type="EMBL" id="ABP65795.2"/>
    </source>
</evidence>
<feature type="transmembrane region" description="Helical" evidence="1">
    <location>
        <begin position="139"/>
        <end position="163"/>
    </location>
</feature>
<gene>
    <name evidence="2" type="ordered locus">Csac_0143</name>
</gene>
<feature type="transmembrane region" description="Helical" evidence="1">
    <location>
        <begin position="175"/>
        <end position="195"/>
    </location>
</feature>
<evidence type="ECO:0000313" key="3">
    <source>
        <dbReference type="Proteomes" id="UP000000256"/>
    </source>
</evidence>
<feature type="transmembrane region" description="Helical" evidence="1">
    <location>
        <begin position="41"/>
        <end position="59"/>
    </location>
</feature>
<keyword evidence="1" id="KW-0472">Membrane</keyword>
<keyword evidence="3" id="KW-1185">Reference proteome</keyword>